<evidence type="ECO:0000313" key="1">
    <source>
        <dbReference type="EMBL" id="ODM88252.1"/>
    </source>
</evidence>
<reference evidence="1 2" key="1">
    <citation type="journal article" date="2016" name="Genome Biol. Evol.">
        <title>Gene Family Evolution Reflects Adaptation to Soil Environmental Stressors in the Genome of the Collembolan Orchesella cincta.</title>
        <authorList>
            <person name="Faddeeva-Vakhrusheva A."/>
            <person name="Derks M.F."/>
            <person name="Anvar S.Y."/>
            <person name="Agamennone V."/>
            <person name="Suring W."/>
            <person name="Smit S."/>
            <person name="van Straalen N.M."/>
            <person name="Roelofs D."/>
        </authorList>
    </citation>
    <scope>NUCLEOTIDE SEQUENCE [LARGE SCALE GENOMIC DNA]</scope>
    <source>
        <tissue evidence="1">Mixed pool</tissue>
    </source>
</reference>
<dbReference type="AlphaFoldDB" id="A0A1D2M5Q7"/>
<evidence type="ECO:0000313" key="2">
    <source>
        <dbReference type="Proteomes" id="UP000094527"/>
    </source>
</evidence>
<gene>
    <name evidence="1" type="ORF">Ocin01_18430</name>
</gene>
<sequence length="46" mass="5091">ERGVETECTHGLLGLMSTVVVDGSYWARVSGENLWISRAEVGQFSY</sequence>
<accession>A0A1D2M5Q7</accession>
<comment type="caution">
    <text evidence="1">The sequence shown here is derived from an EMBL/GenBank/DDBJ whole genome shotgun (WGS) entry which is preliminary data.</text>
</comment>
<proteinExistence type="predicted"/>
<organism evidence="1 2">
    <name type="scientific">Orchesella cincta</name>
    <name type="common">Springtail</name>
    <name type="synonym">Podura cincta</name>
    <dbReference type="NCBI Taxonomy" id="48709"/>
    <lineage>
        <taxon>Eukaryota</taxon>
        <taxon>Metazoa</taxon>
        <taxon>Ecdysozoa</taxon>
        <taxon>Arthropoda</taxon>
        <taxon>Hexapoda</taxon>
        <taxon>Collembola</taxon>
        <taxon>Entomobryomorpha</taxon>
        <taxon>Entomobryoidea</taxon>
        <taxon>Orchesellidae</taxon>
        <taxon>Orchesellinae</taxon>
        <taxon>Orchesella</taxon>
    </lineage>
</organism>
<feature type="non-terminal residue" evidence="1">
    <location>
        <position position="1"/>
    </location>
</feature>
<keyword evidence="2" id="KW-1185">Reference proteome</keyword>
<protein>
    <submittedName>
        <fullName evidence="1">Uncharacterized protein</fullName>
    </submittedName>
</protein>
<name>A0A1D2M5Q7_ORCCI</name>
<dbReference type="EMBL" id="LJIJ01003885">
    <property type="protein sequence ID" value="ODM88252.1"/>
    <property type="molecule type" value="Genomic_DNA"/>
</dbReference>
<dbReference type="Proteomes" id="UP000094527">
    <property type="component" value="Unassembled WGS sequence"/>
</dbReference>